<dbReference type="Proteomes" id="UP001365846">
    <property type="component" value="Unassembled WGS sequence"/>
</dbReference>
<feature type="compositionally biased region" description="Low complexity" evidence="9">
    <location>
        <begin position="17"/>
        <end position="37"/>
    </location>
</feature>
<proteinExistence type="inferred from homology"/>
<gene>
    <name evidence="11" type="primary">flgM</name>
    <name evidence="11" type="ORF">WKW77_08235</name>
</gene>
<keyword evidence="11" id="KW-0282">Flagellum</keyword>
<keyword evidence="3" id="KW-0678">Repressor</keyword>
<evidence type="ECO:0000259" key="10">
    <source>
        <dbReference type="Pfam" id="PF04316"/>
    </source>
</evidence>
<comment type="function">
    <text evidence="7">Responsible for the coupling of flagellin expression to flagellar assembly by preventing expression of the flagellin genes when a component of the middle class of proteins is defective. It negatively regulates flagellar genes by inhibiting the activity of FliA by directly binding to FliA.</text>
</comment>
<keyword evidence="4" id="KW-1005">Bacterial flagellum biogenesis</keyword>
<evidence type="ECO:0000256" key="7">
    <source>
        <dbReference type="ARBA" id="ARBA00024739"/>
    </source>
</evidence>
<sequence>MKIDQPASSATPLIRPAKSGSASASSAGAAGSSKDAAQVSARVHALPGSRGGDFDAARVAAIREDIRAGRYQVNPERIADGLMDSVRDLLDPGKNP</sequence>
<evidence type="ECO:0000256" key="8">
    <source>
        <dbReference type="ARBA" id="ARBA00030117"/>
    </source>
</evidence>
<dbReference type="Pfam" id="PF04316">
    <property type="entry name" value="FlgM"/>
    <property type="match status" value="1"/>
</dbReference>
<organism evidence="11 12">
    <name type="scientific">Variovorax ureilyticus</name>
    <dbReference type="NCBI Taxonomy" id="1836198"/>
    <lineage>
        <taxon>Bacteria</taxon>
        <taxon>Pseudomonadati</taxon>
        <taxon>Pseudomonadota</taxon>
        <taxon>Betaproteobacteria</taxon>
        <taxon>Burkholderiales</taxon>
        <taxon>Comamonadaceae</taxon>
        <taxon>Variovorax</taxon>
    </lineage>
</organism>
<comment type="similarity">
    <text evidence="1">Belongs to the FlgM family.</text>
</comment>
<protein>
    <recommendedName>
        <fullName evidence="2">Negative regulator of flagellin synthesis</fullName>
    </recommendedName>
    <alternativeName>
        <fullName evidence="8">Anti-sigma-28 factor</fullName>
    </alternativeName>
</protein>
<feature type="region of interest" description="Disordered" evidence="9">
    <location>
        <begin position="1"/>
        <end position="50"/>
    </location>
</feature>
<feature type="domain" description="Anti-sigma-28 factor FlgM C-terminal" evidence="10">
    <location>
        <begin position="33"/>
        <end position="84"/>
    </location>
</feature>
<evidence type="ECO:0000256" key="6">
    <source>
        <dbReference type="ARBA" id="ARBA00023163"/>
    </source>
</evidence>
<dbReference type="EMBL" id="JBBKZU010000003">
    <property type="protein sequence ID" value="MEJ8811055.1"/>
    <property type="molecule type" value="Genomic_DNA"/>
</dbReference>
<keyword evidence="11" id="KW-0966">Cell projection</keyword>
<dbReference type="InterPro" id="IPR035890">
    <property type="entry name" value="Anti-sigma-28_factor_FlgM_sf"/>
</dbReference>
<evidence type="ECO:0000256" key="9">
    <source>
        <dbReference type="SAM" id="MobiDB-lite"/>
    </source>
</evidence>
<dbReference type="RefSeq" id="WP_340356369.1">
    <property type="nucleotide sequence ID" value="NZ_JBBKZU010000003.1"/>
</dbReference>
<keyword evidence="11" id="KW-0969">Cilium</keyword>
<dbReference type="InterPro" id="IPR007412">
    <property type="entry name" value="FlgM"/>
</dbReference>
<feature type="compositionally biased region" description="Polar residues" evidence="9">
    <location>
        <begin position="1"/>
        <end position="11"/>
    </location>
</feature>
<reference evidence="11 12" key="1">
    <citation type="submission" date="2024-03" db="EMBL/GenBank/DDBJ databases">
        <title>Novel species of the genus Variovorax.</title>
        <authorList>
            <person name="Liu Q."/>
            <person name="Xin Y.-H."/>
        </authorList>
    </citation>
    <scope>NUCLEOTIDE SEQUENCE [LARGE SCALE GENOMIC DNA]</scope>
    <source>
        <strain evidence="11 12">KACC 18899</strain>
    </source>
</reference>
<accession>A0ABU8VDG3</accession>
<dbReference type="NCBIfam" id="TIGR03824">
    <property type="entry name" value="FlgM_jcvi"/>
    <property type="match status" value="1"/>
</dbReference>
<evidence type="ECO:0000313" key="12">
    <source>
        <dbReference type="Proteomes" id="UP001365846"/>
    </source>
</evidence>
<keyword evidence="6" id="KW-0804">Transcription</keyword>
<evidence type="ECO:0000256" key="2">
    <source>
        <dbReference type="ARBA" id="ARBA00017823"/>
    </source>
</evidence>
<dbReference type="InterPro" id="IPR031316">
    <property type="entry name" value="FlgM_C"/>
</dbReference>
<evidence type="ECO:0000256" key="3">
    <source>
        <dbReference type="ARBA" id="ARBA00022491"/>
    </source>
</evidence>
<evidence type="ECO:0000256" key="4">
    <source>
        <dbReference type="ARBA" id="ARBA00022795"/>
    </source>
</evidence>
<evidence type="ECO:0000256" key="5">
    <source>
        <dbReference type="ARBA" id="ARBA00023015"/>
    </source>
</evidence>
<evidence type="ECO:0000256" key="1">
    <source>
        <dbReference type="ARBA" id="ARBA00005322"/>
    </source>
</evidence>
<evidence type="ECO:0000313" key="11">
    <source>
        <dbReference type="EMBL" id="MEJ8811055.1"/>
    </source>
</evidence>
<comment type="caution">
    <text evidence="11">The sequence shown here is derived from an EMBL/GenBank/DDBJ whole genome shotgun (WGS) entry which is preliminary data.</text>
</comment>
<keyword evidence="12" id="KW-1185">Reference proteome</keyword>
<dbReference type="SUPFAM" id="SSF101498">
    <property type="entry name" value="Anti-sigma factor FlgM"/>
    <property type="match status" value="1"/>
</dbReference>
<keyword evidence="5" id="KW-0805">Transcription regulation</keyword>
<name>A0ABU8VDG3_9BURK</name>